<name>A0A540VRM8_9GAMM</name>
<dbReference type="InterPro" id="IPR029044">
    <property type="entry name" value="Nucleotide-diphossugar_trans"/>
</dbReference>
<dbReference type="Gene3D" id="3.90.550.10">
    <property type="entry name" value="Spore Coat Polysaccharide Biosynthesis Protein SpsA, Chain A"/>
    <property type="match status" value="1"/>
</dbReference>
<feature type="domain" description="Glycosyltransferase 2-like" evidence="1">
    <location>
        <begin position="55"/>
        <end position="150"/>
    </location>
</feature>
<reference evidence="2 3" key="1">
    <citation type="submission" date="2019-06" db="EMBL/GenBank/DDBJ databases">
        <title>Metagenome assembled Genome of Spiribacter salinus SL48-SHIP from the microbial mat of Salt Lake 48 (Novosibirsk region, Russia).</title>
        <authorList>
            <person name="Shipova A."/>
            <person name="Rozanov A.S."/>
            <person name="Bryanskaya A.V."/>
            <person name="Peltek S.E."/>
        </authorList>
    </citation>
    <scope>NUCLEOTIDE SEQUENCE [LARGE SCALE GENOMIC DNA]</scope>
    <source>
        <strain evidence="2">SL48-SHIP-2</strain>
    </source>
</reference>
<dbReference type="InterPro" id="IPR001173">
    <property type="entry name" value="Glyco_trans_2-like"/>
</dbReference>
<organism evidence="2 3">
    <name type="scientific">Spiribacter salinus</name>
    <dbReference type="NCBI Taxonomy" id="1335746"/>
    <lineage>
        <taxon>Bacteria</taxon>
        <taxon>Pseudomonadati</taxon>
        <taxon>Pseudomonadota</taxon>
        <taxon>Gammaproteobacteria</taxon>
        <taxon>Chromatiales</taxon>
        <taxon>Ectothiorhodospiraceae</taxon>
        <taxon>Spiribacter</taxon>
    </lineage>
</organism>
<evidence type="ECO:0000313" key="2">
    <source>
        <dbReference type="EMBL" id="TQE99417.1"/>
    </source>
</evidence>
<keyword evidence="2" id="KW-0808">Transferase</keyword>
<evidence type="ECO:0000259" key="1">
    <source>
        <dbReference type="Pfam" id="PF00535"/>
    </source>
</evidence>
<evidence type="ECO:0000313" key="3">
    <source>
        <dbReference type="Proteomes" id="UP000315400"/>
    </source>
</evidence>
<dbReference type="SUPFAM" id="SSF53448">
    <property type="entry name" value="Nucleotide-diphospho-sugar transferases"/>
    <property type="match status" value="1"/>
</dbReference>
<gene>
    <name evidence="2" type="ORF">FKY71_08735</name>
</gene>
<accession>A0A540VRM8</accession>
<protein>
    <submittedName>
        <fullName evidence="2">Glycosyltransferase</fullName>
    </submittedName>
</protein>
<proteinExistence type="predicted"/>
<dbReference type="AlphaFoldDB" id="A0A540VRM8"/>
<dbReference type="Pfam" id="PF00535">
    <property type="entry name" value="Glycos_transf_2"/>
    <property type="match status" value="1"/>
</dbReference>
<dbReference type="EMBL" id="VIFK01000063">
    <property type="protein sequence ID" value="TQE99417.1"/>
    <property type="molecule type" value="Genomic_DNA"/>
</dbReference>
<dbReference type="Proteomes" id="UP000315400">
    <property type="component" value="Unassembled WGS sequence"/>
</dbReference>
<comment type="caution">
    <text evidence="2">The sequence shown here is derived from an EMBL/GenBank/DDBJ whole genome shotgun (WGS) entry which is preliminary data.</text>
</comment>
<dbReference type="GO" id="GO:0016740">
    <property type="term" value="F:transferase activity"/>
    <property type="evidence" value="ECO:0007669"/>
    <property type="project" value="UniProtKB-KW"/>
</dbReference>
<sequence length="359" mass="41384">MTSPRGFKPKAAGISVWARGQYHACRAAVSLSCHGRADGLPCMDRHLGATRRMEIFVFSYNRGRYLRNCLESIVRHAPGTAVTIYDDASDDPEVLRVLDDYRQHCRIESNDNPQRGHYVGGLYANMNRALAEANTDVALFIQEDMQLTRDITDTDIDYLHRFFDTYPDAVELHTGFLKGRQRTKKKEAIEIDRAVPVYFRSPTGKGSIYFSAVGVLNVGRLNRDGYTFSAYEADNDRRIGERYHRMGISPYPWMMWLPFSEASKFRSKGLMQRYAEWRTGAGFYPYRSMNAEETRALFDRDVAELPYAEDWLDPVGMNMTPPWNFSDAAKFVPLTRKLLKFRKRLRQRSRRATPDKAPP</sequence>